<proteinExistence type="predicted"/>
<sequence>MYAHLTPHSHLTHTIRPTPTLRF</sequence>
<dbReference type="EMBL" id="GBRH01273532">
    <property type="protein sequence ID" value="JAD24363.1"/>
    <property type="molecule type" value="Transcribed_RNA"/>
</dbReference>
<organism evidence="2">
    <name type="scientific">Arundo donax</name>
    <name type="common">Giant reed</name>
    <name type="synonym">Donax arundinaceus</name>
    <dbReference type="NCBI Taxonomy" id="35708"/>
    <lineage>
        <taxon>Eukaryota</taxon>
        <taxon>Viridiplantae</taxon>
        <taxon>Streptophyta</taxon>
        <taxon>Embryophyta</taxon>
        <taxon>Tracheophyta</taxon>
        <taxon>Spermatophyta</taxon>
        <taxon>Magnoliopsida</taxon>
        <taxon>Liliopsida</taxon>
        <taxon>Poales</taxon>
        <taxon>Poaceae</taxon>
        <taxon>PACMAD clade</taxon>
        <taxon>Arundinoideae</taxon>
        <taxon>Arundineae</taxon>
        <taxon>Arundo</taxon>
    </lineage>
</organism>
<reference evidence="2" key="1">
    <citation type="submission" date="2014-09" db="EMBL/GenBank/DDBJ databases">
        <authorList>
            <person name="Magalhaes I.L.F."/>
            <person name="Oliveira U."/>
            <person name="Santos F.R."/>
            <person name="Vidigal T.H.D.A."/>
            <person name="Brescovit A.D."/>
            <person name="Santos A.J."/>
        </authorList>
    </citation>
    <scope>NUCLEOTIDE SEQUENCE</scope>
    <source>
        <tissue evidence="2">Shoot tissue taken approximately 20 cm above the soil surface</tissue>
    </source>
</reference>
<dbReference type="AlphaFoldDB" id="A0A0A8YFB1"/>
<accession>A0A0A8YFB1</accession>
<reference evidence="2" key="2">
    <citation type="journal article" date="2015" name="Data Brief">
        <title>Shoot transcriptome of the giant reed, Arundo donax.</title>
        <authorList>
            <person name="Barrero R.A."/>
            <person name="Guerrero F.D."/>
            <person name="Moolhuijzen P."/>
            <person name="Goolsby J.A."/>
            <person name="Tidwell J."/>
            <person name="Bellgard S.E."/>
            <person name="Bellgard M.I."/>
        </authorList>
    </citation>
    <scope>NUCLEOTIDE SEQUENCE</scope>
    <source>
        <tissue evidence="2">Shoot tissue taken approximately 20 cm above the soil surface</tissue>
    </source>
</reference>
<evidence type="ECO:0000313" key="2">
    <source>
        <dbReference type="EMBL" id="JAD24363.1"/>
    </source>
</evidence>
<protein>
    <submittedName>
        <fullName evidence="2">Uncharacterized protein</fullName>
    </submittedName>
</protein>
<evidence type="ECO:0000256" key="1">
    <source>
        <dbReference type="SAM" id="MobiDB-lite"/>
    </source>
</evidence>
<name>A0A0A8YFB1_ARUDO</name>
<feature type="region of interest" description="Disordered" evidence="1">
    <location>
        <begin position="1"/>
        <end position="23"/>
    </location>
</feature>